<accession>A0A127BC52</accession>
<dbReference type="Pfam" id="PF09874">
    <property type="entry name" value="DUF2101"/>
    <property type="match status" value="1"/>
</dbReference>
<reference evidence="3" key="1">
    <citation type="submission" date="2015-02" db="EMBL/GenBank/DDBJ databases">
        <title>Pyrococcus kukulkanii sp. nov., a novel hyperthermophilic archaeon isolated from a deep-sea hydrothermal vent at the Guaymas Basin.</title>
        <authorList>
            <person name="Oger P.M."/>
            <person name="Callac N."/>
            <person name="Jebbar M."/>
            <person name="Godfroy A."/>
        </authorList>
    </citation>
    <scope>NUCLEOTIDE SEQUENCE [LARGE SCALE GENOMIC DNA]</scope>
    <source>
        <strain evidence="3">NCB100</strain>
    </source>
</reference>
<dbReference type="PATRIC" id="fig|1609559.3.peg.2127"/>
<evidence type="ECO:0000313" key="2">
    <source>
        <dbReference type="EMBL" id="AMM54837.1"/>
    </source>
</evidence>
<evidence type="ECO:0008006" key="4">
    <source>
        <dbReference type="Google" id="ProtNLM"/>
    </source>
</evidence>
<dbReference type="AlphaFoldDB" id="A0A127BC52"/>
<feature type="transmembrane region" description="Helical" evidence="1">
    <location>
        <begin position="47"/>
        <end position="68"/>
    </location>
</feature>
<dbReference type="GeneID" id="28492241"/>
<feature type="transmembrane region" description="Helical" evidence="1">
    <location>
        <begin position="105"/>
        <end position="127"/>
    </location>
</feature>
<feature type="transmembrane region" description="Helical" evidence="1">
    <location>
        <begin position="133"/>
        <end position="152"/>
    </location>
</feature>
<evidence type="ECO:0000313" key="3">
    <source>
        <dbReference type="Proteomes" id="UP000070587"/>
    </source>
</evidence>
<gene>
    <name evidence="2" type="ORF">TQ32_10325</name>
</gene>
<dbReference type="EMBL" id="CP010835">
    <property type="protein sequence ID" value="AMM54837.1"/>
    <property type="molecule type" value="Genomic_DNA"/>
</dbReference>
<evidence type="ECO:0000256" key="1">
    <source>
        <dbReference type="SAM" id="Phobius"/>
    </source>
</evidence>
<keyword evidence="1" id="KW-0812">Transmembrane</keyword>
<sequence length="239" mass="27215">MDIINILDRIGCWTQNVIKVLKLFFFPKPLNRPPKIRLKKYTIHETFSLYLQLVFILYLVIGVLMIIAKMPIHAILALCIVAYLAIRFILIAGANFIINVPAYRFFYYGLVGISSVAFVGYMILRRIKNDPMYLYGFIGSITVVVLAFRSYFKVRFGRDYTYGVVEEVKGELAKVFVHDDISANVKPGYYWVTCNLKVKPGDLVKIAIENKTLRGAIPKGVIEVAQSSQTKTEPKAETE</sequence>
<dbReference type="OrthoDB" id="86267at2157"/>
<protein>
    <recommendedName>
        <fullName evidence="4">DUF2101 domain-containing protein</fullName>
    </recommendedName>
</protein>
<dbReference type="RefSeq" id="WP_068324331.1">
    <property type="nucleotide sequence ID" value="NZ_CP010835.1"/>
</dbReference>
<reference evidence="2 3" key="2">
    <citation type="journal article" date="2016" name="Int. J. Syst. Evol. Microbiol.">
        <title>Pyrococcus kukulkanii sp. nov., a hyperthermophilic, piezophilic archaeon isolated from a deep-sea hydrothermal vent.</title>
        <authorList>
            <person name="Callac N."/>
            <person name="Oger P."/>
            <person name="Lesongeur F."/>
            <person name="Rattray J.E."/>
            <person name="Vannier P."/>
            <person name="Michoud G."/>
            <person name="Beauverger M."/>
            <person name="Gayet N."/>
            <person name="Rouxel O."/>
            <person name="Jebbar M."/>
            <person name="Godfroy A."/>
        </authorList>
    </citation>
    <scope>NUCLEOTIDE SEQUENCE [LARGE SCALE GENOMIC DNA]</scope>
    <source>
        <strain evidence="2 3">NCB100</strain>
    </source>
</reference>
<name>A0A127BC52_9EURY</name>
<keyword evidence="1" id="KW-1133">Transmembrane helix</keyword>
<dbReference type="InterPro" id="IPR018663">
    <property type="entry name" value="DUF2101_membrane"/>
</dbReference>
<dbReference type="Proteomes" id="UP000070587">
    <property type="component" value="Chromosome"/>
</dbReference>
<organism evidence="2 3">
    <name type="scientific">Pyrococcus kukulkanii</name>
    <dbReference type="NCBI Taxonomy" id="1609559"/>
    <lineage>
        <taxon>Archaea</taxon>
        <taxon>Methanobacteriati</taxon>
        <taxon>Methanobacteriota</taxon>
        <taxon>Thermococci</taxon>
        <taxon>Thermococcales</taxon>
        <taxon>Thermococcaceae</taxon>
        <taxon>Pyrococcus</taxon>
    </lineage>
</organism>
<proteinExistence type="predicted"/>
<dbReference type="KEGG" id="pyc:TQ32_10325"/>
<keyword evidence="1" id="KW-0472">Membrane</keyword>
<feature type="transmembrane region" description="Helical" evidence="1">
    <location>
        <begin position="74"/>
        <end position="98"/>
    </location>
</feature>
<dbReference type="STRING" id="1609559.TQ32_10325"/>